<evidence type="ECO:0000256" key="2">
    <source>
        <dbReference type="ARBA" id="ARBA00022980"/>
    </source>
</evidence>
<dbReference type="InterPro" id="IPR020568">
    <property type="entry name" value="Ribosomal_Su5_D2-typ_SF"/>
</dbReference>
<evidence type="ECO:0000313" key="8">
    <source>
        <dbReference type="Proteomes" id="UP001488838"/>
    </source>
</evidence>
<comment type="caution">
    <text evidence="7">The sequence shown here is derived from an EMBL/GenBank/DDBJ whole genome shotgun (WGS) entry which is preliminary data.</text>
</comment>
<evidence type="ECO:0000256" key="1">
    <source>
        <dbReference type="ARBA" id="ARBA00008945"/>
    </source>
</evidence>
<evidence type="ECO:0000313" key="7">
    <source>
        <dbReference type="EMBL" id="KAK7809404.1"/>
    </source>
</evidence>
<dbReference type="GO" id="GO:0006412">
    <property type="term" value="P:translation"/>
    <property type="evidence" value="ECO:0007669"/>
    <property type="project" value="InterPro"/>
</dbReference>
<dbReference type="InterPro" id="IPR014721">
    <property type="entry name" value="Ribsml_uS5_D2-typ_fold_subgr"/>
</dbReference>
<dbReference type="FunFam" id="3.30.230.10:FF:000004">
    <property type="entry name" value="40S ribosomal protein S2"/>
    <property type="match status" value="1"/>
</dbReference>
<evidence type="ECO:0000256" key="5">
    <source>
        <dbReference type="ARBA" id="ARBA00035407"/>
    </source>
</evidence>
<dbReference type="Proteomes" id="UP001488838">
    <property type="component" value="Unassembled WGS sequence"/>
</dbReference>
<dbReference type="InterPro" id="IPR005324">
    <property type="entry name" value="Ribosomal_uS5_C"/>
</dbReference>
<dbReference type="AlphaFoldDB" id="A0AAW0I4P3"/>
<comment type="similarity">
    <text evidence="1">Belongs to the universal ribosomal protein uS5 family.</text>
</comment>
<evidence type="ECO:0000256" key="3">
    <source>
        <dbReference type="ARBA" id="ARBA00023274"/>
    </source>
</evidence>
<dbReference type="Gene3D" id="3.30.230.10">
    <property type="match status" value="1"/>
</dbReference>
<keyword evidence="2" id="KW-0689">Ribosomal protein</keyword>
<sequence>MVVVKAMALVEASGLLEIKPKTRIESPSPSWAARGTGIVSAPVPKKLLLTAGIDDCYTSVRGCTPTQSNCAKATFDAISKTYSYLTPNLWKETVFPKSPYLEFTERLVKTRTRVSAQRTQVQLWLSH</sequence>
<accession>A0AAW0I4P3</accession>
<dbReference type="GO" id="GO:0003735">
    <property type="term" value="F:structural constituent of ribosome"/>
    <property type="evidence" value="ECO:0007669"/>
    <property type="project" value="InterPro"/>
</dbReference>
<protein>
    <recommendedName>
        <fullName evidence="4">Small ribosomal subunit protein uS5</fullName>
    </recommendedName>
    <alternativeName>
        <fullName evidence="5">40S ribosomal protein S2</fullName>
    </alternativeName>
</protein>
<dbReference type="SUPFAM" id="SSF54211">
    <property type="entry name" value="Ribosomal protein S5 domain 2-like"/>
    <property type="match status" value="1"/>
</dbReference>
<organism evidence="7 8">
    <name type="scientific">Myodes glareolus</name>
    <name type="common">Bank vole</name>
    <name type="synonym">Clethrionomys glareolus</name>
    <dbReference type="NCBI Taxonomy" id="447135"/>
    <lineage>
        <taxon>Eukaryota</taxon>
        <taxon>Metazoa</taxon>
        <taxon>Chordata</taxon>
        <taxon>Craniata</taxon>
        <taxon>Vertebrata</taxon>
        <taxon>Euteleostomi</taxon>
        <taxon>Mammalia</taxon>
        <taxon>Eutheria</taxon>
        <taxon>Euarchontoglires</taxon>
        <taxon>Glires</taxon>
        <taxon>Rodentia</taxon>
        <taxon>Myomorpha</taxon>
        <taxon>Muroidea</taxon>
        <taxon>Cricetidae</taxon>
        <taxon>Arvicolinae</taxon>
        <taxon>Myodes</taxon>
    </lineage>
</organism>
<dbReference type="EMBL" id="JBBHLL010000217">
    <property type="protein sequence ID" value="KAK7809404.1"/>
    <property type="molecule type" value="Genomic_DNA"/>
</dbReference>
<evidence type="ECO:0000256" key="4">
    <source>
        <dbReference type="ARBA" id="ARBA00035255"/>
    </source>
</evidence>
<evidence type="ECO:0000259" key="6">
    <source>
        <dbReference type="Pfam" id="PF03719"/>
    </source>
</evidence>
<keyword evidence="3" id="KW-0687">Ribonucleoprotein</keyword>
<dbReference type="GO" id="GO:1990904">
    <property type="term" value="C:ribonucleoprotein complex"/>
    <property type="evidence" value="ECO:0007669"/>
    <property type="project" value="UniProtKB-KW"/>
</dbReference>
<dbReference type="GO" id="GO:0005840">
    <property type="term" value="C:ribosome"/>
    <property type="evidence" value="ECO:0007669"/>
    <property type="project" value="UniProtKB-KW"/>
</dbReference>
<proteinExistence type="inferred from homology"/>
<dbReference type="Pfam" id="PF03719">
    <property type="entry name" value="Ribosomal_S5_C"/>
    <property type="match status" value="1"/>
</dbReference>
<gene>
    <name evidence="7" type="ORF">U0070_015000</name>
</gene>
<reference evidence="7 8" key="1">
    <citation type="journal article" date="2023" name="bioRxiv">
        <title>Conserved and derived expression patterns and positive selection on dental genes reveal complex evolutionary context of ever-growing rodent molars.</title>
        <authorList>
            <person name="Calamari Z.T."/>
            <person name="Song A."/>
            <person name="Cohen E."/>
            <person name="Akter M."/>
            <person name="Roy R.D."/>
            <person name="Hallikas O."/>
            <person name="Christensen M.M."/>
            <person name="Li P."/>
            <person name="Marangoni P."/>
            <person name="Jernvall J."/>
            <person name="Klein O.D."/>
        </authorList>
    </citation>
    <scope>NUCLEOTIDE SEQUENCE [LARGE SCALE GENOMIC DNA]</scope>
    <source>
        <strain evidence="7">V071</strain>
    </source>
</reference>
<name>A0AAW0I4P3_MYOGA</name>
<feature type="domain" description="Small ribosomal subunit protein uS5 C-terminal" evidence="6">
    <location>
        <begin position="32"/>
        <end position="92"/>
    </location>
</feature>
<keyword evidence="8" id="KW-1185">Reference proteome</keyword>